<keyword evidence="4 10" id="KW-0812">Transmembrane</keyword>
<comment type="catalytic activity">
    <reaction evidence="1 10">
        <text>2 ATP = 3',3'-c-di-AMP + 2 diphosphate</text>
        <dbReference type="Rhea" id="RHEA:35655"/>
        <dbReference type="ChEBI" id="CHEBI:30616"/>
        <dbReference type="ChEBI" id="CHEBI:33019"/>
        <dbReference type="ChEBI" id="CHEBI:71500"/>
        <dbReference type="EC" id="2.7.7.85"/>
    </reaction>
</comment>
<comment type="function">
    <text evidence="10">Catalyzes the condensation of 2 ATP molecules into cyclic di-AMP (c-di-AMP), a second messenger used to regulate differing processes in different bacteria.</text>
</comment>
<dbReference type="PROSITE" id="PS51794">
    <property type="entry name" value="DAC"/>
    <property type="match status" value="1"/>
</dbReference>
<keyword evidence="8 10" id="KW-1133">Transmembrane helix</keyword>
<dbReference type="FunFam" id="3.40.1700.10:FF:000002">
    <property type="entry name" value="Diadenylate cyclase"/>
    <property type="match status" value="1"/>
</dbReference>
<dbReference type="PANTHER" id="PTHR34185:SF1">
    <property type="entry name" value="DIADENYLATE CYCLASE"/>
    <property type="match status" value="1"/>
</dbReference>
<evidence type="ECO:0000256" key="11">
    <source>
        <dbReference type="SAM" id="MobiDB-lite"/>
    </source>
</evidence>
<evidence type="ECO:0000256" key="4">
    <source>
        <dbReference type="ARBA" id="ARBA00022692"/>
    </source>
</evidence>
<keyword evidence="2 10" id="KW-1003">Cell membrane</keyword>
<keyword evidence="9 10" id="KW-0472">Membrane</keyword>
<keyword evidence="7 10" id="KW-0067">ATP-binding</keyword>
<evidence type="ECO:0000256" key="8">
    <source>
        <dbReference type="ARBA" id="ARBA00022989"/>
    </source>
</evidence>
<dbReference type="NCBIfam" id="TIGR00159">
    <property type="entry name" value="diadenylate cyclase CdaA"/>
    <property type="match status" value="1"/>
</dbReference>
<keyword evidence="3 10" id="KW-0808">Transferase</keyword>
<proteinExistence type="inferred from homology"/>
<comment type="subunit">
    <text evidence="10">Probably a homodimer.</text>
</comment>
<keyword evidence="6 10" id="KW-0547">Nucleotide-binding</keyword>
<organism evidence="13 14">
    <name type="scientific">Hydrogenibacillus schlegelii</name>
    <name type="common">Bacillus schlegelii</name>
    <dbReference type="NCBI Taxonomy" id="1484"/>
    <lineage>
        <taxon>Bacteria</taxon>
        <taxon>Bacillati</taxon>
        <taxon>Bacillota</taxon>
        <taxon>Bacilli</taxon>
        <taxon>Bacillales</taxon>
        <taxon>Bacillales Family X. Incertae Sedis</taxon>
        <taxon>Hydrogenibacillus</taxon>
    </lineage>
</organism>
<dbReference type="EMBL" id="JAHHQF010000061">
    <property type="protein sequence ID" value="MBT9282522.1"/>
    <property type="molecule type" value="Genomic_DNA"/>
</dbReference>
<reference evidence="13" key="1">
    <citation type="journal article" date="2021" name="Microbiology">
        <title>Metagenomic Analysis of the Microbial Community in the Underground Coal Fire Area (Kemerovo Region, Russia) Revealed Predominance of Thermophilic Members of the Phyla Deinococcus-thermus, Aquificae, and Firmicutes.</title>
        <authorList>
            <person name="Kadnikov V."/>
            <person name="Mardanov A.V."/>
            <person name="Beletsky A.V."/>
            <person name="Karnachuk O.V."/>
            <person name="Ravin N.V."/>
        </authorList>
    </citation>
    <scope>NUCLEOTIDE SEQUENCE</scope>
    <source>
        <strain evidence="13">RBS10-49</strain>
    </source>
</reference>
<dbReference type="Proteomes" id="UP000748108">
    <property type="component" value="Unassembled WGS sequence"/>
</dbReference>
<dbReference type="Gene3D" id="3.40.1700.10">
    <property type="entry name" value="DNA integrity scanning protein, DisA, N-terminal domain"/>
    <property type="match status" value="1"/>
</dbReference>
<evidence type="ECO:0000256" key="6">
    <source>
        <dbReference type="ARBA" id="ARBA00022741"/>
    </source>
</evidence>
<evidence type="ECO:0000256" key="5">
    <source>
        <dbReference type="ARBA" id="ARBA00022695"/>
    </source>
</evidence>
<dbReference type="PANTHER" id="PTHR34185">
    <property type="entry name" value="DIADENYLATE CYCLASE"/>
    <property type="match status" value="1"/>
</dbReference>
<gene>
    <name evidence="13" type="primary">cdaA</name>
    <name evidence="10" type="synonym">dacA</name>
    <name evidence="13" type="ORF">KM312_07700</name>
</gene>
<evidence type="ECO:0000256" key="2">
    <source>
        <dbReference type="ARBA" id="ARBA00022475"/>
    </source>
</evidence>
<evidence type="ECO:0000313" key="13">
    <source>
        <dbReference type="EMBL" id="MBT9282522.1"/>
    </source>
</evidence>
<dbReference type="InterPro" id="IPR034701">
    <property type="entry name" value="CdaA"/>
</dbReference>
<dbReference type="SUPFAM" id="SSF143597">
    <property type="entry name" value="YojJ-like"/>
    <property type="match status" value="1"/>
</dbReference>
<evidence type="ECO:0000313" key="14">
    <source>
        <dbReference type="Proteomes" id="UP000748108"/>
    </source>
</evidence>
<comment type="caution">
    <text evidence="13">The sequence shown here is derived from an EMBL/GenBank/DDBJ whole genome shotgun (WGS) entry which is preliminary data.</text>
</comment>
<dbReference type="AlphaFoldDB" id="A0A947CY34"/>
<accession>A0A947CY34</accession>
<dbReference type="GO" id="GO:0005524">
    <property type="term" value="F:ATP binding"/>
    <property type="evidence" value="ECO:0007669"/>
    <property type="project" value="UniProtKB-UniRule"/>
</dbReference>
<dbReference type="InterPro" id="IPR050338">
    <property type="entry name" value="DisA"/>
</dbReference>
<dbReference type="InterPro" id="IPR045585">
    <property type="entry name" value="CdaA_N"/>
</dbReference>
<dbReference type="GO" id="GO:0106408">
    <property type="term" value="F:diadenylate cyclase activity"/>
    <property type="evidence" value="ECO:0007669"/>
    <property type="project" value="UniProtKB-EC"/>
</dbReference>
<feature type="domain" description="DAC" evidence="12">
    <location>
        <begin position="133"/>
        <end position="294"/>
    </location>
</feature>
<dbReference type="EC" id="2.7.7.85" evidence="10"/>
<evidence type="ECO:0000256" key="3">
    <source>
        <dbReference type="ARBA" id="ARBA00022679"/>
    </source>
</evidence>
<feature type="compositionally biased region" description="Basic and acidic residues" evidence="11">
    <location>
        <begin position="1"/>
        <end position="11"/>
    </location>
</feature>
<feature type="region of interest" description="Disordered" evidence="11">
    <location>
        <begin position="1"/>
        <end position="29"/>
    </location>
</feature>
<name>A0A947CY34_HYDSH</name>
<protein>
    <recommendedName>
        <fullName evidence="10">Diadenylate cyclase</fullName>
        <shortName evidence="10">DAC</shortName>
        <ecNumber evidence="10">2.7.7.85</ecNumber>
    </recommendedName>
    <alternativeName>
        <fullName evidence="10">Cyclic-di-AMP synthase</fullName>
        <shortName evidence="10">c-di-AMP synthase</shortName>
    </alternativeName>
</protein>
<evidence type="ECO:0000256" key="7">
    <source>
        <dbReference type="ARBA" id="ARBA00022840"/>
    </source>
</evidence>
<comment type="caution">
    <text evidence="10">Lacks conserved residue(s) required for the propagation of feature annotation.</text>
</comment>
<feature type="transmembrane region" description="Helical" evidence="10">
    <location>
        <begin position="66"/>
        <end position="84"/>
    </location>
</feature>
<evidence type="ECO:0000256" key="10">
    <source>
        <dbReference type="HAMAP-Rule" id="MF_01499"/>
    </source>
</evidence>
<evidence type="ECO:0000256" key="1">
    <source>
        <dbReference type="ARBA" id="ARBA00000877"/>
    </source>
</evidence>
<keyword evidence="5 10" id="KW-0548">Nucleotidyltransferase</keyword>
<feature type="transmembrane region" description="Helical" evidence="10">
    <location>
        <begin position="91"/>
        <end position="109"/>
    </location>
</feature>
<dbReference type="HAMAP" id="MF_01499">
    <property type="entry name" value="DacA"/>
    <property type="match status" value="1"/>
</dbReference>
<evidence type="ECO:0000256" key="9">
    <source>
        <dbReference type="ARBA" id="ARBA00023136"/>
    </source>
</evidence>
<dbReference type="GO" id="GO:0004016">
    <property type="term" value="F:adenylate cyclase activity"/>
    <property type="evidence" value="ECO:0007669"/>
    <property type="project" value="UniProtKB-UniRule"/>
</dbReference>
<sequence length="327" mass="35298">MQSCRKFDPRRRAGRSPDGALGGRDGRRNLGAPAWRRAAGATGRAEETGVSIGWLKDLWFGYVKDAVDIVLVAAVIYYLILLVRGTRAMQLVKGLVVIVGIWLVSSVLGLSTLRWLVSQAFSLGVVAVLVLFQPELRRALEHLGSGQMFRRRGFRREGAVGEGTVEAILQAADYLSKRRIGALIAVERDVGLKEYIETGVPLGATVTKELLIQLFIPNTPLHDGAAIIVGDAVAAASCYLPLTENPAIHQSLGTRHRAAIGLSEATDAVVVVVSEETGDVSVAVGGHLARGLGAEALRALLMETFELGDDKRAERRFASWGWRKRDG</sequence>
<comment type="similarity">
    <text evidence="10">Belongs to the adenylate cyclase family. DacA/CdaA subfamily.</text>
</comment>
<evidence type="ECO:0000259" key="12">
    <source>
        <dbReference type="PROSITE" id="PS51794"/>
    </source>
</evidence>
<dbReference type="InterPro" id="IPR036888">
    <property type="entry name" value="DNA_integrity_DisA_N_sf"/>
</dbReference>
<dbReference type="Pfam" id="PF19293">
    <property type="entry name" value="CdaA_N"/>
    <property type="match status" value="1"/>
</dbReference>
<dbReference type="Pfam" id="PF02457">
    <property type="entry name" value="DAC"/>
    <property type="match status" value="1"/>
</dbReference>
<dbReference type="GO" id="GO:0006171">
    <property type="term" value="P:cAMP biosynthetic process"/>
    <property type="evidence" value="ECO:0007669"/>
    <property type="project" value="InterPro"/>
</dbReference>
<dbReference type="InterPro" id="IPR003390">
    <property type="entry name" value="DNA_integrity_scan_DisA_N"/>
</dbReference>